<feature type="domain" description="Globin" evidence="11">
    <location>
        <begin position="49"/>
        <end position="176"/>
    </location>
</feature>
<dbReference type="CDD" id="cd19753">
    <property type="entry name" value="Mb-like_oxidoreductase"/>
    <property type="match status" value="1"/>
</dbReference>
<keyword evidence="14" id="KW-1185">Reference proteome</keyword>
<dbReference type="EC" id="1.14.12.17" evidence="2"/>
<dbReference type="PROSITE" id="PS01033">
    <property type="entry name" value="GLOBIN"/>
    <property type="match status" value="1"/>
</dbReference>
<organism evidence="13 14">
    <name type="scientific">Allocatelliglobosispora scoriae</name>
    <dbReference type="NCBI Taxonomy" id="643052"/>
    <lineage>
        <taxon>Bacteria</taxon>
        <taxon>Bacillati</taxon>
        <taxon>Actinomycetota</taxon>
        <taxon>Actinomycetes</taxon>
        <taxon>Micromonosporales</taxon>
        <taxon>Micromonosporaceae</taxon>
        <taxon>Allocatelliglobosispora</taxon>
    </lineage>
</organism>
<evidence type="ECO:0000256" key="5">
    <source>
        <dbReference type="ARBA" id="ARBA00022723"/>
    </source>
</evidence>
<dbReference type="Gene3D" id="1.10.490.10">
    <property type="entry name" value="Globins"/>
    <property type="match status" value="1"/>
</dbReference>
<comment type="similarity">
    <text evidence="10">Belongs to the globin family.</text>
</comment>
<dbReference type="AlphaFoldDB" id="A0A841BQ48"/>
<name>A0A841BQ48_9ACTN</name>
<feature type="domain" description="FAD-binding FR-type" evidence="12">
    <location>
        <begin position="182"/>
        <end position="277"/>
    </location>
</feature>
<comment type="catalytic activity">
    <reaction evidence="9">
        <text>2 nitric oxide + NADPH + 2 O2 = 2 nitrate + NADP(+) + H(+)</text>
        <dbReference type="Rhea" id="RHEA:19465"/>
        <dbReference type="ChEBI" id="CHEBI:15378"/>
        <dbReference type="ChEBI" id="CHEBI:15379"/>
        <dbReference type="ChEBI" id="CHEBI:16480"/>
        <dbReference type="ChEBI" id="CHEBI:17632"/>
        <dbReference type="ChEBI" id="CHEBI:57783"/>
        <dbReference type="ChEBI" id="CHEBI:58349"/>
        <dbReference type="EC" id="1.14.12.17"/>
    </reaction>
</comment>
<evidence type="ECO:0000256" key="1">
    <source>
        <dbReference type="ARBA" id="ARBA00006401"/>
    </source>
</evidence>
<dbReference type="GO" id="GO:0071500">
    <property type="term" value="P:cellular response to nitrosative stress"/>
    <property type="evidence" value="ECO:0007669"/>
    <property type="project" value="TreeGrafter"/>
</dbReference>
<dbReference type="InterPro" id="IPR009050">
    <property type="entry name" value="Globin-like_sf"/>
</dbReference>
<dbReference type="GO" id="GO:0046210">
    <property type="term" value="P:nitric oxide catabolic process"/>
    <property type="evidence" value="ECO:0007669"/>
    <property type="project" value="TreeGrafter"/>
</dbReference>
<dbReference type="Proteomes" id="UP000587527">
    <property type="component" value="Unassembled WGS sequence"/>
</dbReference>
<dbReference type="InterPro" id="IPR012292">
    <property type="entry name" value="Globin/Proto"/>
</dbReference>
<dbReference type="PANTHER" id="PTHR43396:SF3">
    <property type="entry name" value="FLAVOHEMOPROTEIN"/>
    <property type="match status" value="1"/>
</dbReference>
<keyword evidence="6" id="KW-0408">Iron</keyword>
<dbReference type="GO" id="GO:0071949">
    <property type="term" value="F:FAD binding"/>
    <property type="evidence" value="ECO:0007669"/>
    <property type="project" value="TreeGrafter"/>
</dbReference>
<dbReference type="Gene3D" id="2.40.30.10">
    <property type="entry name" value="Translation factors"/>
    <property type="match status" value="1"/>
</dbReference>
<protein>
    <recommendedName>
        <fullName evidence="2">nitric oxide dioxygenase</fullName>
        <ecNumber evidence="2">1.14.12.17</ecNumber>
    </recommendedName>
</protein>
<dbReference type="GO" id="GO:0005344">
    <property type="term" value="F:oxygen carrier activity"/>
    <property type="evidence" value="ECO:0007669"/>
    <property type="project" value="UniProtKB-KW"/>
</dbReference>
<dbReference type="InterPro" id="IPR017927">
    <property type="entry name" value="FAD-bd_FR_type"/>
</dbReference>
<comment type="similarity">
    <text evidence="1">In the C-terminal section; belongs to the flavoprotein pyridine nucleotide cytochrome reductase family.</text>
</comment>
<dbReference type="GO" id="GO:0008941">
    <property type="term" value="F:nitric oxide dioxygenase NAD(P)H activity"/>
    <property type="evidence" value="ECO:0007669"/>
    <property type="project" value="UniProtKB-EC"/>
</dbReference>
<evidence type="ECO:0000256" key="7">
    <source>
        <dbReference type="ARBA" id="ARBA00023027"/>
    </source>
</evidence>
<accession>A0A841BQ48</accession>
<evidence type="ECO:0000256" key="6">
    <source>
        <dbReference type="ARBA" id="ARBA00023004"/>
    </source>
</evidence>
<dbReference type="PROSITE" id="PS51384">
    <property type="entry name" value="FAD_FR"/>
    <property type="match status" value="1"/>
</dbReference>
<keyword evidence="7" id="KW-0520">NAD</keyword>
<evidence type="ECO:0000259" key="12">
    <source>
        <dbReference type="PROSITE" id="PS51384"/>
    </source>
</evidence>
<dbReference type="Pfam" id="PF00042">
    <property type="entry name" value="Globin"/>
    <property type="match status" value="1"/>
</dbReference>
<dbReference type="GO" id="GO:0046872">
    <property type="term" value="F:metal ion binding"/>
    <property type="evidence" value="ECO:0007669"/>
    <property type="project" value="UniProtKB-KW"/>
</dbReference>
<evidence type="ECO:0000256" key="3">
    <source>
        <dbReference type="ARBA" id="ARBA00022617"/>
    </source>
</evidence>
<keyword evidence="4 10" id="KW-0561">Oxygen transport</keyword>
<evidence type="ECO:0000259" key="11">
    <source>
        <dbReference type="PROSITE" id="PS01033"/>
    </source>
</evidence>
<dbReference type="EMBL" id="JACHMN010000002">
    <property type="protein sequence ID" value="MBB5868950.1"/>
    <property type="molecule type" value="Genomic_DNA"/>
</dbReference>
<dbReference type="SUPFAM" id="SSF46458">
    <property type="entry name" value="Globin-like"/>
    <property type="match status" value="1"/>
</dbReference>
<dbReference type="InterPro" id="IPR000971">
    <property type="entry name" value="Globin"/>
</dbReference>
<dbReference type="InterPro" id="IPR017938">
    <property type="entry name" value="Riboflavin_synthase-like_b-brl"/>
</dbReference>
<dbReference type="GO" id="GO:0020037">
    <property type="term" value="F:heme binding"/>
    <property type="evidence" value="ECO:0007669"/>
    <property type="project" value="InterPro"/>
</dbReference>
<evidence type="ECO:0000256" key="8">
    <source>
        <dbReference type="ARBA" id="ARBA00048649"/>
    </source>
</evidence>
<keyword evidence="5" id="KW-0479">Metal-binding</keyword>
<comment type="caution">
    <text evidence="13">The sequence shown here is derived from an EMBL/GenBank/DDBJ whole genome shotgun (WGS) entry which is preliminary data.</text>
</comment>
<keyword evidence="3 10" id="KW-0349">Heme</keyword>
<evidence type="ECO:0000313" key="13">
    <source>
        <dbReference type="EMBL" id="MBB5868950.1"/>
    </source>
</evidence>
<keyword evidence="10" id="KW-0813">Transport</keyword>
<evidence type="ECO:0000256" key="9">
    <source>
        <dbReference type="ARBA" id="ARBA00049433"/>
    </source>
</evidence>
<dbReference type="GO" id="GO:0019825">
    <property type="term" value="F:oxygen binding"/>
    <property type="evidence" value="ECO:0007669"/>
    <property type="project" value="InterPro"/>
</dbReference>
<reference evidence="13 14" key="1">
    <citation type="submission" date="2020-08" db="EMBL/GenBank/DDBJ databases">
        <title>Sequencing the genomes of 1000 actinobacteria strains.</title>
        <authorList>
            <person name="Klenk H.-P."/>
        </authorList>
    </citation>
    <scope>NUCLEOTIDE SEQUENCE [LARGE SCALE GENOMIC DNA]</scope>
    <source>
        <strain evidence="13 14">DSM 45362</strain>
    </source>
</reference>
<dbReference type="SUPFAM" id="SSF63380">
    <property type="entry name" value="Riboflavin synthase domain-like"/>
    <property type="match status" value="1"/>
</dbReference>
<comment type="catalytic activity">
    <reaction evidence="8">
        <text>2 nitric oxide + NADH + 2 O2 = 2 nitrate + NAD(+) + H(+)</text>
        <dbReference type="Rhea" id="RHEA:19469"/>
        <dbReference type="ChEBI" id="CHEBI:15378"/>
        <dbReference type="ChEBI" id="CHEBI:15379"/>
        <dbReference type="ChEBI" id="CHEBI:16480"/>
        <dbReference type="ChEBI" id="CHEBI:17632"/>
        <dbReference type="ChEBI" id="CHEBI:57540"/>
        <dbReference type="ChEBI" id="CHEBI:57945"/>
        <dbReference type="EC" id="1.14.12.17"/>
    </reaction>
</comment>
<gene>
    <name evidence="13" type="ORF">F4553_002329</name>
</gene>
<evidence type="ECO:0000256" key="4">
    <source>
        <dbReference type="ARBA" id="ARBA00022621"/>
    </source>
</evidence>
<evidence type="ECO:0000313" key="14">
    <source>
        <dbReference type="Proteomes" id="UP000587527"/>
    </source>
</evidence>
<evidence type="ECO:0000256" key="10">
    <source>
        <dbReference type="RuleBase" id="RU000356"/>
    </source>
</evidence>
<proteinExistence type="inferred from homology"/>
<dbReference type="RefSeq" id="WP_184835262.1">
    <property type="nucleotide sequence ID" value="NZ_JACHMN010000002.1"/>
</dbReference>
<sequence length="277" mass="31253">MRHGESRWDGDDGMQAYDRWLVWHHASRLLRGNPTGHGERELVDWGDQALLEASLAVVAPVARPMVDHFYEQLFLHFPHYRRYFPAQMDGQSDRLLAALLALVNGFEDKEALIRTLKQLGRDHRKFGIRAVHFTAVGKTLLTTLARFSGSAWTPQIEQAWLCRFQAAATTMIVAAEADTDQPPYWYATVVHHRPTAPEKAVLKLRPHHPYEYAFGQHATIESPLLPRVWRPFPLIAEPRLDGLLEFEIVALGDGGLGDILMDKTVVGDTLRLGAPIG</sequence>
<dbReference type="PANTHER" id="PTHR43396">
    <property type="entry name" value="FLAVOHEMOPROTEIN"/>
    <property type="match status" value="1"/>
</dbReference>
<evidence type="ECO:0000256" key="2">
    <source>
        <dbReference type="ARBA" id="ARBA00012229"/>
    </source>
</evidence>